<keyword evidence="2" id="KW-0812">Transmembrane</keyword>
<evidence type="ECO:0000313" key="4">
    <source>
        <dbReference type="Proteomes" id="UP001157006"/>
    </source>
</evidence>
<keyword evidence="4" id="KW-1185">Reference proteome</keyword>
<dbReference type="EMBL" id="OX451735">
    <property type="protein sequence ID" value="CAI8593317.1"/>
    <property type="molecule type" value="Genomic_DNA"/>
</dbReference>
<evidence type="ECO:0000256" key="1">
    <source>
        <dbReference type="SAM" id="MobiDB-lite"/>
    </source>
</evidence>
<evidence type="ECO:0000313" key="3">
    <source>
        <dbReference type="EMBL" id="CAI8593317.1"/>
    </source>
</evidence>
<reference evidence="3 4" key="1">
    <citation type="submission" date="2023-01" db="EMBL/GenBank/DDBJ databases">
        <authorList>
            <person name="Kreplak J."/>
        </authorList>
    </citation>
    <scope>NUCLEOTIDE SEQUENCE [LARGE SCALE GENOMIC DNA]</scope>
</reference>
<keyword evidence="2" id="KW-1133">Transmembrane helix</keyword>
<feature type="region of interest" description="Disordered" evidence="1">
    <location>
        <begin position="91"/>
        <end position="110"/>
    </location>
</feature>
<dbReference type="AlphaFoldDB" id="A0AAV0Z672"/>
<feature type="transmembrane region" description="Helical" evidence="2">
    <location>
        <begin position="25"/>
        <end position="46"/>
    </location>
</feature>
<gene>
    <name evidence="3" type="ORF">VFH_I085360</name>
</gene>
<sequence>MQRTMRHLHLPWQSVTIHFVSHHGLLVPSFLLVKQLMLCVGTIFWYNTCRLKPMKKDKMKKARRNTKRKRIKKIQSWDFWIGDGRHVPVTGVTPHNIRKRSSHTPDERKAPLQRVTTVTRVKEDVTHGLKTWA</sequence>
<organism evidence="3 4">
    <name type="scientific">Vicia faba</name>
    <name type="common">Broad bean</name>
    <name type="synonym">Faba vulgaris</name>
    <dbReference type="NCBI Taxonomy" id="3906"/>
    <lineage>
        <taxon>Eukaryota</taxon>
        <taxon>Viridiplantae</taxon>
        <taxon>Streptophyta</taxon>
        <taxon>Embryophyta</taxon>
        <taxon>Tracheophyta</taxon>
        <taxon>Spermatophyta</taxon>
        <taxon>Magnoliopsida</taxon>
        <taxon>eudicotyledons</taxon>
        <taxon>Gunneridae</taxon>
        <taxon>Pentapetalae</taxon>
        <taxon>rosids</taxon>
        <taxon>fabids</taxon>
        <taxon>Fabales</taxon>
        <taxon>Fabaceae</taxon>
        <taxon>Papilionoideae</taxon>
        <taxon>50 kb inversion clade</taxon>
        <taxon>NPAAA clade</taxon>
        <taxon>Hologalegina</taxon>
        <taxon>IRL clade</taxon>
        <taxon>Fabeae</taxon>
        <taxon>Vicia</taxon>
    </lineage>
</organism>
<name>A0AAV0Z672_VICFA</name>
<dbReference type="Proteomes" id="UP001157006">
    <property type="component" value="Chromosome 1S"/>
</dbReference>
<accession>A0AAV0Z672</accession>
<keyword evidence="2" id="KW-0472">Membrane</keyword>
<proteinExistence type="predicted"/>
<evidence type="ECO:0000256" key="2">
    <source>
        <dbReference type="SAM" id="Phobius"/>
    </source>
</evidence>
<protein>
    <submittedName>
        <fullName evidence="3">Uncharacterized protein</fullName>
    </submittedName>
</protein>